<feature type="transmembrane region" description="Helical" evidence="1">
    <location>
        <begin position="81"/>
        <end position="104"/>
    </location>
</feature>
<feature type="transmembrane region" description="Helical" evidence="1">
    <location>
        <begin position="20"/>
        <end position="44"/>
    </location>
</feature>
<evidence type="ECO:0000313" key="3">
    <source>
        <dbReference type="Proteomes" id="UP001160882"/>
    </source>
</evidence>
<reference evidence="2" key="1">
    <citation type="submission" date="2022-09" db="EMBL/GenBank/DDBJ databases">
        <title>Intensive care unit water sources are persistently colonized with multi-drug resistant bacteria and are the site of extensive horizontal gene transfer of antibiotic resistance genes.</title>
        <authorList>
            <person name="Diorio-Toth L."/>
        </authorList>
    </citation>
    <scope>NUCLEOTIDE SEQUENCE</scope>
    <source>
        <strain evidence="2">GD03782</strain>
    </source>
</reference>
<feature type="transmembrane region" description="Helical" evidence="1">
    <location>
        <begin position="125"/>
        <end position="143"/>
    </location>
</feature>
<dbReference type="AlphaFoldDB" id="A0AA42RXK7"/>
<feature type="transmembrane region" description="Helical" evidence="1">
    <location>
        <begin position="194"/>
        <end position="215"/>
    </location>
</feature>
<accession>A0AA42RXK7</accession>
<feature type="transmembrane region" description="Helical" evidence="1">
    <location>
        <begin position="56"/>
        <end position="75"/>
    </location>
</feature>
<sequence length="270" mass="30911">MEYWKVFAGRADLLDVKGVIAIAKLAIGFMSLGTAHYMGFLWSVPFEVISVVSSRYVVSFVGIFTFYVVSCYYLSRSITFSISQFYYCFIMPLVAGVFGANRLARGKLTRSARRMYRETTMAERIIYWVFFLPMFPFLLNFAYLKFNYEVMGAEAKLLGGFLLLAAVLRSGVLNRPNQIFRFFDKKRIALRRRLLRDYAVFFAGAAVAVSFYAGVLRYEKVLHEEPVSLKSEMYQGDVRVLLNAGGDFLAVEDEFFVSGIDGVLVRFKRK</sequence>
<dbReference type="RefSeq" id="WP_280081613.1">
    <property type="nucleotide sequence ID" value="NZ_JAOCGG010000013.1"/>
</dbReference>
<keyword evidence="1" id="KW-0472">Membrane</keyword>
<keyword evidence="1" id="KW-0812">Transmembrane</keyword>
<feature type="transmembrane region" description="Helical" evidence="1">
    <location>
        <begin position="155"/>
        <end position="173"/>
    </location>
</feature>
<protein>
    <submittedName>
        <fullName evidence="2">Uncharacterized protein</fullName>
    </submittedName>
</protein>
<evidence type="ECO:0000256" key="1">
    <source>
        <dbReference type="SAM" id="Phobius"/>
    </source>
</evidence>
<evidence type="ECO:0000313" key="2">
    <source>
        <dbReference type="EMBL" id="MDH1630426.1"/>
    </source>
</evidence>
<proteinExistence type="predicted"/>
<gene>
    <name evidence="2" type="ORF">N5I14_09235</name>
</gene>
<dbReference type="Proteomes" id="UP001160882">
    <property type="component" value="Unassembled WGS sequence"/>
</dbReference>
<comment type="caution">
    <text evidence="2">The sequence shown here is derived from an EMBL/GenBank/DDBJ whole genome shotgun (WGS) entry which is preliminary data.</text>
</comment>
<name>A0AA42RXK7_9PSED</name>
<organism evidence="2 3">
    <name type="scientific">Pseudomonas mosselii</name>
    <dbReference type="NCBI Taxonomy" id="78327"/>
    <lineage>
        <taxon>Bacteria</taxon>
        <taxon>Pseudomonadati</taxon>
        <taxon>Pseudomonadota</taxon>
        <taxon>Gammaproteobacteria</taxon>
        <taxon>Pseudomonadales</taxon>
        <taxon>Pseudomonadaceae</taxon>
        <taxon>Pseudomonas</taxon>
    </lineage>
</organism>
<keyword evidence="1" id="KW-1133">Transmembrane helix</keyword>
<dbReference type="EMBL" id="JAOCGG010000013">
    <property type="protein sequence ID" value="MDH1630426.1"/>
    <property type="molecule type" value="Genomic_DNA"/>
</dbReference>